<evidence type="ECO:0000313" key="4">
    <source>
        <dbReference type="Proteomes" id="UP001235303"/>
    </source>
</evidence>
<evidence type="ECO:0000259" key="2">
    <source>
        <dbReference type="Pfam" id="PF13401"/>
    </source>
</evidence>
<name>A0ABT7APA6_9CYAN</name>
<proteinExistence type="predicted"/>
<dbReference type="PRINTS" id="PR00364">
    <property type="entry name" value="DISEASERSIST"/>
</dbReference>
<keyword evidence="4" id="KW-1185">Reference proteome</keyword>
<keyword evidence="1" id="KW-0175">Coiled coil</keyword>
<evidence type="ECO:0000313" key="3">
    <source>
        <dbReference type="EMBL" id="MDJ1168738.1"/>
    </source>
</evidence>
<dbReference type="SUPFAM" id="SSF52540">
    <property type="entry name" value="P-loop containing nucleoside triphosphate hydrolases"/>
    <property type="match status" value="1"/>
</dbReference>
<evidence type="ECO:0000256" key="1">
    <source>
        <dbReference type="SAM" id="Coils"/>
    </source>
</evidence>
<dbReference type="RefSeq" id="WP_283752500.1">
    <property type="nucleotide sequence ID" value="NZ_JAQOSP010000033.1"/>
</dbReference>
<dbReference type="PANTHER" id="PTHR47691">
    <property type="entry name" value="REGULATOR-RELATED"/>
    <property type="match status" value="1"/>
</dbReference>
<dbReference type="EMBL" id="JAQOSP010000033">
    <property type="protein sequence ID" value="MDJ1168738.1"/>
    <property type="molecule type" value="Genomic_DNA"/>
</dbReference>
<reference evidence="3 4" key="1">
    <citation type="submission" date="2023-01" db="EMBL/GenBank/DDBJ databases">
        <title>Novel diversity within Roseofilum (Cyanobacteria; Desertifilaceae) from marine benthic mats with descriptions of four novel species.</title>
        <authorList>
            <person name="Wang Y."/>
            <person name="Berthold D.E."/>
            <person name="Hu J."/>
            <person name="Lefler F.W."/>
            <person name="Laughinghouse H.D. IV."/>
        </authorList>
    </citation>
    <scope>NUCLEOTIDE SEQUENCE [LARGE SCALE GENOMIC DNA]</scope>
    <source>
        <strain evidence="3 4">BLCC-M154</strain>
    </source>
</reference>
<dbReference type="InterPro" id="IPR049945">
    <property type="entry name" value="AAA_22"/>
</dbReference>
<feature type="domain" description="ORC1/DEAH AAA+ ATPase" evidence="2">
    <location>
        <begin position="68"/>
        <end position="157"/>
    </location>
</feature>
<comment type="caution">
    <text evidence="3">The sequence shown here is derived from an EMBL/GenBank/DDBJ whole genome shotgun (WGS) entry which is preliminary data.</text>
</comment>
<dbReference type="InterPro" id="IPR027417">
    <property type="entry name" value="P-loop_NTPase"/>
</dbReference>
<protein>
    <submittedName>
        <fullName evidence="3">AAA family ATPase</fullName>
    </submittedName>
</protein>
<accession>A0ABT7APA6</accession>
<dbReference type="Gene3D" id="3.40.50.300">
    <property type="entry name" value="P-loop containing nucleotide triphosphate hydrolases"/>
    <property type="match status" value="1"/>
</dbReference>
<dbReference type="Proteomes" id="UP001235303">
    <property type="component" value="Unassembled WGS sequence"/>
</dbReference>
<dbReference type="Pfam" id="PF13401">
    <property type="entry name" value="AAA_22"/>
    <property type="match status" value="1"/>
</dbReference>
<feature type="coiled-coil region" evidence="1">
    <location>
        <begin position="282"/>
        <end position="341"/>
    </location>
</feature>
<organism evidence="3 4">
    <name type="scientific">Roseofilum acuticapitatum BLCC-M154</name>
    <dbReference type="NCBI Taxonomy" id="3022444"/>
    <lineage>
        <taxon>Bacteria</taxon>
        <taxon>Bacillati</taxon>
        <taxon>Cyanobacteriota</taxon>
        <taxon>Cyanophyceae</taxon>
        <taxon>Desertifilales</taxon>
        <taxon>Desertifilaceae</taxon>
        <taxon>Roseofilum</taxon>
        <taxon>Roseofilum acuticapitatum</taxon>
    </lineage>
</organism>
<dbReference type="PANTHER" id="PTHR47691:SF3">
    <property type="entry name" value="HTH-TYPE TRANSCRIPTIONAL REGULATOR RV0890C-RELATED"/>
    <property type="match status" value="1"/>
</dbReference>
<gene>
    <name evidence="3" type="ORF">PMG71_04810</name>
</gene>
<sequence length="438" mass="50427">MAGFQVLLELWRSPFNMHPRLIQGKGLGYFEDQPNTPTHPSLSFSSYDGAWVGREQTLQRLSQLLQESTRLLLILGLTGIGKTALAERLILENQSSMEDFQRVNLEGLPSADFASIALQWLQAWNVSLSTHDYQPEQLLQHLLQYLQEHRVFLLFDSLEVLLVPDEDSYGGQFQDPHWSAFFQGFLAAPQCPSRIIITSQELPEQVVQQRYHRLWESHLLTGLTEAEQLDLLVATGLNFETSTPEFQILHRLGKVYRGHPLVLRVIIGEIWEAFHGNVLAYWQEVQAKIEEVEQALEQAEADAHQAMGADDQWKLHKLTLQVRLEVNKQRLKSVFQRLEQQAPDAYWLLCSAAVYRIPVQVEGWLMQLGNLVLGVEKKVCDRERQEQALAELSQRFLLEESIDPNHQRLLGQHPLIRSLALEHYQQLIQQLQERVESA</sequence>